<evidence type="ECO:0000259" key="1">
    <source>
        <dbReference type="Pfam" id="PF13456"/>
    </source>
</evidence>
<protein>
    <recommendedName>
        <fullName evidence="1">RNase H type-1 domain-containing protein</fullName>
    </recommendedName>
</protein>
<reference evidence="2" key="2">
    <citation type="submission" date="2021-03" db="UniProtKB">
        <authorList>
            <consortium name="EnsemblPlants"/>
        </authorList>
    </citation>
    <scope>IDENTIFICATION</scope>
</reference>
<dbReference type="Pfam" id="PF13456">
    <property type="entry name" value="RVT_3"/>
    <property type="match status" value="1"/>
</dbReference>
<evidence type="ECO:0000313" key="3">
    <source>
        <dbReference type="Proteomes" id="UP000596661"/>
    </source>
</evidence>
<dbReference type="GO" id="GO:0003676">
    <property type="term" value="F:nucleic acid binding"/>
    <property type="evidence" value="ECO:0007669"/>
    <property type="project" value="InterPro"/>
</dbReference>
<dbReference type="PANTHER" id="PTHR47074">
    <property type="entry name" value="BNAC02G40300D PROTEIN"/>
    <property type="match status" value="1"/>
</dbReference>
<dbReference type="InterPro" id="IPR052929">
    <property type="entry name" value="RNase_H-like_EbsB-rel"/>
</dbReference>
<dbReference type="Proteomes" id="UP000596661">
    <property type="component" value="Chromosome 1"/>
</dbReference>
<dbReference type="Gene3D" id="3.30.420.10">
    <property type="entry name" value="Ribonuclease H-like superfamily/Ribonuclease H"/>
    <property type="match status" value="1"/>
</dbReference>
<dbReference type="SUPFAM" id="SSF53098">
    <property type="entry name" value="Ribonuclease H-like"/>
    <property type="match status" value="1"/>
</dbReference>
<feature type="domain" description="RNase H type-1" evidence="1">
    <location>
        <begin position="70"/>
        <end position="189"/>
    </location>
</feature>
<sequence>MILWRIWLARNDILWNKKSTTVLEVVRSARTNLDTWKNAQTRVFTPLLNVNFSSGREHWVKPVLTKFKINVDGALFDSENRFGIGCIIRNGEAKMVEAFSKSKIGKVSPEIAEVIGMKEALSWIKQKDLSDVEIETDSLVVVQAINGSVQMPSQFGLLIQDCQSLLSELNNVFVSFVKRSANRATNQTSRLVLFYVRLYL</sequence>
<keyword evidence="3" id="KW-1185">Reference proteome</keyword>
<dbReference type="OMA" id="WFGHALE"/>
<name>A0A803NQC8_CANSA</name>
<evidence type="ECO:0000313" key="2">
    <source>
        <dbReference type="EnsemblPlants" id="cds.evm.model.01.698"/>
    </source>
</evidence>
<dbReference type="PANTHER" id="PTHR47074:SF11">
    <property type="entry name" value="REVERSE TRANSCRIPTASE-LIKE PROTEIN"/>
    <property type="match status" value="1"/>
</dbReference>
<dbReference type="InterPro" id="IPR044730">
    <property type="entry name" value="RNase_H-like_dom_plant"/>
</dbReference>
<dbReference type="EMBL" id="UZAU01000018">
    <property type="status" value="NOT_ANNOTATED_CDS"/>
    <property type="molecule type" value="Genomic_DNA"/>
</dbReference>
<proteinExistence type="predicted"/>
<dbReference type="AlphaFoldDB" id="A0A803NQC8"/>
<dbReference type="Gramene" id="evm.model.01.698">
    <property type="protein sequence ID" value="cds.evm.model.01.698"/>
    <property type="gene ID" value="evm.TU.01.698"/>
</dbReference>
<dbReference type="InterPro" id="IPR012337">
    <property type="entry name" value="RNaseH-like_sf"/>
</dbReference>
<accession>A0A803NQC8</accession>
<dbReference type="InterPro" id="IPR036397">
    <property type="entry name" value="RNaseH_sf"/>
</dbReference>
<reference evidence="2" key="1">
    <citation type="submission" date="2018-11" db="EMBL/GenBank/DDBJ databases">
        <authorList>
            <person name="Grassa J C."/>
        </authorList>
    </citation>
    <scope>NUCLEOTIDE SEQUENCE [LARGE SCALE GENOMIC DNA]</scope>
</reference>
<dbReference type="GO" id="GO:0004523">
    <property type="term" value="F:RNA-DNA hybrid ribonuclease activity"/>
    <property type="evidence" value="ECO:0007669"/>
    <property type="project" value="InterPro"/>
</dbReference>
<organism evidence="2 3">
    <name type="scientific">Cannabis sativa</name>
    <name type="common">Hemp</name>
    <name type="synonym">Marijuana</name>
    <dbReference type="NCBI Taxonomy" id="3483"/>
    <lineage>
        <taxon>Eukaryota</taxon>
        <taxon>Viridiplantae</taxon>
        <taxon>Streptophyta</taxon>
        <taxon>Embryophyta</taxon>
        <taxon>Tracheophyta</taxon>
        <taxon>Spermatophyta</taxon>
        <taxon>Magnoliopsida</taxon>
        <taxon>eudicotyledons</taxon>
        <taxon>Gunneridae</taxon>
        <taxon>Pentapetalae</taxon>
        <taxon>rosids</taxon>
        <taxon>fabids</taxon>
        <taxon>Rosales</taxon>
        <taxon>Cannabaceae</taxon>
        <taxon>Cannabis</taxon>
    </lineage>
</organism>
<dbReference type="EnsemblPlants" id="evm.model.01.698">
    <property type="protein sequence ID" value="cds.evm.model.01.698"/>
    <property type="gene ID" value="evm.TU.01.698"/>
</dbReference>
<dbReference type="InterPro" id="IPR002156">
    <property type="entry name" value="RNaseH_domain"/>
</dbReference>
<dbReference type="CDD" id="cd06222">
    <property type="entry name" value="RNase_H_like"/>
    <property type="match status" value="1"/>
</dbReference>